<comment type="caution">
    <text evidence="1">The sequence shown here is derived from an EMBL/GenBank/DDBJ whole genome shotgun (WGS) entry which is preliminary data.</text>
</comment>
<accession>A0A502E751</accession>
<organism evidence="1 2">
    <name type="scientific">Mycolicibacterium hodleri</name>
    <dbReference type="NCBI Taxonomy" id="49897"/>
    <lineage>
        <taxon>Bacteria</taxon>
        <taxon>Bacillati</taxon>
        <taxon>Actinomycetota</taxon>
        <taxon>Actinomycetes</taxon>
        <taxon>Mycobacteriales</taxon>
        <taxon>Mycobacteriaceae</taxon>
        <taxon>Mycolicibacterium</taxon>
    </lineage>
</organism>
<proteinExistence type="predicted"/>
<dbReference type="RefSeq" id="WP_140693946.1">
    <property type="nucleotide sequence ID" value="NZ_RCZG01000007.1"/>
</dbReference>
<dbReference type="Proteomes" id="UP000320095">
    <property type="component" value="Unassembled WGS sequence"/>
</dbReference>
<dbReference type="AlphaFoldDB" id="A0A502E751"/>
<evidence type="ECO:0000313" key="2">
    <source>
        <dbReference type="Proteomes" id="UP000320095"/>
    </source>
</evidence>
<keyword evidence="2" id="KW-1185">Reference proteome</keyword>
<evidence type="ECO:0000313" key="1">
    <source>
        <dbReference type="EMBL" id="TPG32789.1"/>
    </source>
</evidence>
<dbReference type="OrthoDB" id="4731035at2"/>
<reference evidence="1 2" key="1">
    <citation type="journal article" date="2019" name="Environ. Microbiol.">
        <title>Species interactions and distinct microbial communities in high Arctic permafrost affected cryosols are associated with the CH4 and CO2 gas fluxes.</title>
        <authorList>
            <person name="Altshuler I."/>
            <person name="Hamel J."/>
            <person name="Turney S."/>
            <person name="Magnuson E."/>
            <person name="Levesque R."/>
            <person name="Greer C."/>
            <person name="Whyte L.G."/>
        </authorList>
    </citation>
    <scope>NUCLEOTIDE SEQUENCE [LARGE SCALE GENOMIC DNA]</scope>
    <source>
        <strain evidence="1 2">S5.20</strain>
    </source>
</reference>
<dbReference type="EMBL" id="RCZG01000007">
    <property type="protein sequence ID" value="TPG32789.1"/>
    <property type="molecule type" value="Genomic_DNA"/>
</dbReference>
<gene>
    <name evidence="1" type="ORF">EAH80_18515</name>
</gene>
<sequence>MACFLAEWYRTELTENAIGSFASLLESTAEAMSVDAAPVRLLVTLSVPADDALYGVFEADTSETILRTCTRAGALPHRLTPQVQTWITPASRGAGR</sequence>
<protein>
    <submittedName>
        <fullName evidence="1">Uncharacterized protein</fullName>
    </submittedName>
</protein>
<name>A0A502E751_9MYCO</name>